<dbReference type="Proteomes" id="UP000297452">
    <property type="component" value="Unassembled WGS sequence"/>
</dbReference>
<dbReference type="EMBL" id="PQXJ01000055">
    <property type="protein sequence ID" value="TGO66736.1"/>
    <property type="molecule type" value="Genomic_DNA"/>
</dbReference>
<comment type="caution">
    <text evidence="2">The sequence shown here is derived from an EMBL/GenBank/DDBJ whole genome shotgun (WGS) entry which is preliminary data.</text>
</comment>
<keyword evidence="1" id="KW-0732">Signal</keyword>
<dbReference type="AlphaFoldDB" id="A0A4Z1IZD2"/>
<evidence type="ECO:0000256" key="1">
    <source>
        <dbReference type="SAM" id="SignalP"/>
    </source>
</evidence>
<sequence>MLFLNPNRIMPNMIGLLSFLSVTVPIVNATPIVSQAVSKAASLAPRADPGFTCHMAPENYCTIGITVTPSSLVDEQPEFIYLFDSYCNRYGFMESGFNIDMASRLPYKIVGTLSAGESAMERIATNPSICYAGRCWGSNNPCWNRVPIGNGRDQWQNVCVFQCNNMNAPRDNAVEAIDGASTVDAHDGDIIETRDGTINRRGDFCHHADPGYCTIAITVTPSRLAEGKKTDMVYLWDNSCRQIAGMFSDQNIDMASQLPYKIIGHMAFNNQRLTAFPEFCYAGRSTTAYNGCWMHADVGDAQWVNRCQFPCN</sequence>
<keyword evidence="3" id="KW-1185">Reference proteome</keyword>
<dbReference type="OrthoDB" id="3507402at2759"/>
<reference evidence="2 3" key="1">
    <citation type="submission" date="2017-12" db="EMBL/GenBank/DDBJ databases">
        <title>Comparative genomics of Botrytis spp.</title>
        <authorList>
            <person name="Valero-Jimenez C.A."/>
            <person name="Tapia P."/>
            <person name="Veloso J."/>
            <person name="Silva-Moreno E."/>
            <person name="Staats M."/>
            <person name="Valdes J.H."/>
            <person name="Van Kan J.A.L."/>
        </authorList>
    </citation>
    <scope>NUCLEOTIDE SEQUENCE [LARGE SCALE GENOMIC DNA]</scope>
    <source>
        <strain evidence="2 3">MUCL2120</strain>
    </source>
</reference>
<feature type="chain" id="PRO_5021339495" evidence="1">
    <location>
        <begin position="30"/>
        <end position="312"/>
    </location>
</feature>
<feature type="signal peptide" evidence="1">
    <location>
        <begin position="1"/>
        <end position="29"/>
    </location>
</feature>
<accession>A0A4Z1IZD2</accession>
<gene>
    <name evidence="2" type="ORF">BOTNAR_0055g00230</name>
</gene>
<name>A0A4Z1IZD2_9HELO</name>
<proteinExistence type="predicted"/>
<protein>
    <submittedName>
        <fullName evidence="2">Uncharacterized protein</fullName>
    </submittedName>
</protein>
<evidence type="ECO:0000313" key="3">
    <source>
        <dbReference type="Proteomes" id="UP000297452"/>
    </source>
</evidence>
<organism evidence="2 3">
    <name type="scientific">Botryotinia narcissicola</name>
    <dbReference type="NCBI Taxonomy" id="278944"/>
    <lineage>
        <taxon>Eukaryota</taxon>
        <taxon>Fungi</taxon>
        <taxon>Dikarya</taxon>
        <taxon>Ascomycota</taxon>
        <taxon>Pezizomycotina</taxon>
        <taxon>Leotiomycetes</taxon>
        <taxon>Helotiales</taxon>
        <taxon>Sclerotiniaceae</taxon>
        <taxon>Botryotinia</taxon>
    </lineage>
</organism>
<evidence type="ECO:0000313" key="2">
    <source>
        <dbReference type="EMBL" id="TGO66736.1"/>
    </source>
</evidence>